<evidence type="ECO:0000313" key="2">
    <source>
        <dbReference type="Proteomes" id="UP000789702"/>
    </source>
</evidence>
<dbReference type="EMBL" id="CAJVPU010053038">
    <property type="protein sequence ID" value="CAG8764428.1"/>
    <property type="molecule type" value="Genomic_DNA"/>
</dbReference>
<accession>A0ACA9QST5</accession>
<evidence type="ECO:0000313" key="1">
    <source>
        <dbReference type="EMBL" id="CAG8764428.1"/>
    </source>
</evidence>
<reference evidence="1" key="1">
    <citation type="submission" date="2021-06" db="EMBL/GenBank/DDBJ databases">
        <authorList>
            <person name="Kallberg Y."/>
            <person name="Tangrot J."/>
            <person name="Rosling A."/>
        </authorList>
    </citation>
    <scope>NUCLEOTIDE SEQUENCE</scope>
    <source>
        <strain evidence="1">IL203A</strain>
    </source>
</reference>
<comment type="caution">
    <text evidence="1">The sequence shown here is derived from an EMBL/GenBank/DDBJ whole genome shotgun (WGS) entry which is preliminary data.</text>
</comment>
<protein>
    <submittedName>
        <fullName evidence="1">5256_t:CDS:1</fullName>
    </submittedName>
</protein>
<keyword evidence="2" id="KW-1185">Reference proteome</keyword>
<dbReference type="Proteomes" id="UP000789702">
    <property type="component" value="Unassembled WGS sequence"/>
</dbReference>
<organism evidence="1 2">
    <name type="scientific">Dentiscutata heterogama</name>
    <dbReference type="NCBI Taxonomy" id="1316150"/>
    <lineage>
        <taxon>Eukaryota</taxon>
        <taxon>Fungi</taxon>
        <taxon>Fungi incertae sedis</taxon>
        <taxon>Mucoromycota</taxon>
        <taxon>Glomeromycotina</taxon>
        <taxon>Glomeromycetes</taxon>
        <taxon>Diversisporales</taxon>
        <taxon>Gigasporaceae</taxon>
        <taxon>Dentiscutata</taxon>
    </lineage>
</organism>
<name>A0ACA9QST5_9GLOM</name>
<sequence length="50" mass="5931">SNEDWFQRFCKDKLLNSILFKLKLKIINVSELLTDKYYKITKTSSGGFKK</sequence>
<feature type="non-terminal residue" evidence="1">
    <location>
        <position position="1"/>
    </location>
</feature>
<proteinExistence type="predicted"/>
<gene>
    <name evidence="1" type="ORF">DHETER_LOCUS15479</name>
</gene>
<feature type="non-terminal residue" evidence="1">
    <location>
        <position position="50"/>
    </location>
</feature>